<dbReference type="PANTHER" id="PTHR30349">
    <property type="entry name" value="PHAGE INTEGRASE-RELATED"/>
    <property type="match status" value="1"/>
</dbReference>
<keyword evidence="4" id="KW-0233">DNA recombination</keyword>
<dbReference type="InterPro" id="IPR025269">
    <property type="entry name" value="SAM-like_dom"/>
</dbReference>
<comment type="similarity">
    <text evidence="1">Belongs to the 'phage' integrase family.</text>
</comment>
<dbReference type="SUPFAM" id="SSF56349">
    <property type="entry name" value="DNA breaking-rejoining enzymes"/>
    <property type="match status" value="1"/>
</dbReference>
<dbReference type="Proteomes" id="UP001319045">
    <property type="component" value="Chromosome"/>
</dbReference>
<evidence type="ECO:0000313" key="9">
    <source>
        <dbReference type="Proteomes" id="UP001319045"/>
    </source>
</evidence>
<dbReference type="PROSITE" id="PS51900">
    <property type="entry name" value="CB"/>
    <property type="match status" value="1"/>
</dbReference>
<dbReference type="Gene3D" id="1.10.150.130">
    <property type="match status" value="1"/>
</dbReference>
<dbReference type="InterPro" id="IPR044068">
    <property type="entry name" value="CB"/>
</dbReference>
<dbReference type="Pfam" id="PF13102">
    <property type="entry name" value="Phage_int_SAM_5"/>
    <property type="match status" value="1"/>
</dbReference>
<dbReference type="InterPro" id="IPR011010">
    <property type="entry name" value="DNA_brk_join_enz"/>
</dbReference>
<dbReference type="InterPro" id="IPR002104">
    <property type="entry name" value="Integrase_catalytic"/>
</dbReference>
<evidence type="ECO:0000256" key="1">
    <source>
        <dbReference type="ARBA" id="ARBA00008857"/>
    </source>
</evidence>
<dbReference type="Gene3D" id="1.10.443.10">
    <property type="entry name" value="Intergrase catalytic core"/>
    <property type="match status" value="1"/>
</dbReference>
<dbReference type="InterPro" id="IPR013762">
    <property type="entry name" value="Integrase-like_cat_sf"/>
</dbReference>
<evidence type="ECO:0000256" key="4">
    <source>
        <dbReference type="ARBA" id="ARBA00023172"/>
    </source>
</evidence>
<keyword evidence="9" id="KW-1185">Reference proteome</keyword>
<gene>
    <name evidence="8" type="ORF">prwr041_05450</name>
</gene>
<evidence type="ECO:0000259" key="6">
    <source>
        <dbReference type="PROSITE" id="PS51898"/>
    </source>
</evidence>
<protein>
    <submittedName>
        <fullName evidence="8">Integrase</fullName>
    </submittedName>
</protein>
<accession>A0ABN6EFQ9</accession>
<evidence type="ECO:0000256" key="3">
    <source>
        <dbReference type="ARBA" id="ARBA00023125"/>
    </source>
</evidence>
<dbReference type="PROSITE" id="PS51898">
    <property type="entry name" value="TYR_RECOMBINASE"/>
    <property type="match status" value="1"/>
</dbReference>
<dbReference type="PANTHER" id="PTHR30349:SF64">
    <property type="entry name" value="PROPHAGE INTEGRASE INTD-RELATED"/>
    <property type="match status" value="1"/>
</dbReference>
<keyword evidence="3 5" id="KW-0238">DNA-binding</keyword>
<feature type="domain" description="Core-binding (CB)" evidence="7">
    <location>
        <begin position="3"/>
        <end position="86"/>
    </location>
</feature>
<evidence type="ECO:0000259" key="7">
    <source>
        <dbReference type="PROSITE" id="PS51900"/>
    </source>
</evidence>
<evidence type="ECO:0000313" key="8">
    <source>
        <dbReference type="EMBL" id="BCS84652.1"/>
    </source>
</evidence>
<dbReference type="RefSeq" id="WP_207154811.1">
    <property type="nucleotide sequence ID" value="NZ_AP024484.1"/>
</dbReference>
<dbReference type="EMBL" id="AP024484">
    <property type="protein sequence ID" value="BCS84652.1"/>
    <property type="molecule type" value="Genomic_DNA"/>
</dbReference>
<evidence type="ECO:0000256" key="2">
    <source>
        <dbReference type="ARBA" id="ARBA00022908"/>
    </source>
</evidence>
<keyword evidence="2" id="KW-0229">DNA integration</keyword>
<proteinExistence type="inferred from homology"/>
<name>A0ABN6EFQ9_9BACT</name>
<organism evidence="8 9">
    <name type="scientific">Prevotella herbatica</name>
    <dbReference type="NCBI Taxonomy" id="2801997"/>
    <lineage>
        <taxon>Bacteria</taxon>
        <taxon>Pseudomonadati</taxon>
        <taxon>Bacteroidota</taxon>
        <taxon>Bacteroidia</taxon>
        <taxon>Bacteroidales</taxon>
        <taxon>Prevotellaceae</taxon>
        <taxon>Prevotella</taxon>
    </lineage>
</organism>
<evidence type="ECO:0000256" key="5">
    <source>
        <dbReference type="PROSITE-ProRule" id="PRU01248"/>
    </source>
</evidence>
<reference evidence="8 9" key="1">
    <citation type="journal article" date="2022" name="Int. J. Syst. Evol. Microbiol.">
        <title>Prevotella herbatica sp. nov., a plant polysaccharide-decomposing anaerobic bacterium isolated from a methanogenic reactor.</title>
        <authorList>
            <person name="Uek A."/>
            <person name="Tonouchi A."/>
            <person name="Kaku N."/>
            <person name="Ueki K."/>
        </authorList>
    </citation>
    <scope>NUCLEOTIDE SEQUENCE [LARGE SCALE GENOMIC DNA]</scope>
    <source>
        <strain evidence="8 9">WR041</strain>
    </source>
</reference>
<feature type="domain" description="Tyr recombinase" evidence="6">
    <location>
        <begin position="108"/>
        <end position="283"/>
    </location>
</feature>
<dbReference type="InterPro" id="IPR050090">
    <property type="entry name" value="Tyrosine_recombinase_XerCD"/>
</dbReference>
<dbReference type="InterPro" id="IPR010998">
    <property type="entry name" value="Integrase_recombinase_N"/>
</dbReference>
<sequence length="292" mass="33313">MSLSFSQFAVRCSAQLEADGRFATARLYRNALKSFTNYIRRSEVQFTDLTRKRLVAYERDLRYHNYCPNTISTYMRMLRAIYNKGVDAGYARFVFRLFHDVYTGIDISRRRALDAKDLKTLLCANIEQPALKRTQKIAASLYSLCGMSFVDFMNINFSSVNSGVLTYNRHKTGTSISISVMKKTMKIVNDLNMPRSDMRTAEGYRRYQSRLRYFNSCISRLAAALGITRRVSSYTLRHSWATAALRNHVPVELISAALGHRSIRTTQIYLGGFSAAEIGAVNSKICRYLVAV</sequence>
<dbReference type="Pfam" id="PF00589">
    <property type="entry name" value="Phage_integrase"/>
    <property type="match status" value="1"/>
</dbReference>